<dbReference type="SUPFAM" id="SSF53448">
    <property type="entry name" value="Nucleotide-diphospho-sugar transferases"/>
    <property type="match status" value="1"/>
</dbReference>
<dbReference type="GO" id="GO:0016758">
    <property type="term" value="F:hexosyltransferase activity"/>
    <property type="evidence" value="ECO:0007669"/>
    <property type="project" value="UniProtKB-ARBA"/>
</dbReference>
<dbReference type="CDD" id="cd00761">
    <property type="entry name" value="Glyco_tranf_GTA_type"/>
    <property type="match status" value="1"/>
</dbReference>
<dbReference type="EMBL" id="CACVAS010000058">
    <property type="protein sequence ID" value="CAA6812625.1"/>
    <property type="molecule type" value="Genomic_DNA"/>
</dbReference>
<dbReference type="Pfam" id="PF00535">
    <property type="entry name" value="Glycos_transf_2"/>
    <property type="match status" value="1"/>
</dbReference>
<accession>A0A6S6T863</accession>
<reference evidence="2" key="1">
    <citation type="submission" date="2020-01" db="EMBL/GenBank/DDBJ databases">
        <authorList>
            <person name="Meier V. D."/>
            <person name="Meier V D."/>
        </authorList>
    </citation>
    <scope>NUCLEOTIDE SEQUENCE</scope>
    <source>
        <strain evidence="2">HLG_WM_MAG_01</strain>
    </source>
</reference>
<proteinExistence type="predicted"/>
<dbReference type="PANTHER" id="PTHR22916:SF3">
    <property type="entry name" value="UDP-GLCNAC:BETAGAL BETA-1,3-N-ACETYLGLUCOSAMINYLTRANSFERASE-LIKE PROTEIN 1"/>
    <property type="match status" value="1"/>
</dbReference>
<feature type="domain" description="Glycosyltransferase 2-like" evidence="1">
    <location>
        <begin position="8"/>
        <end position="129"/>
    </location>
</feature>
<sequence>MNNIPIVSIVTPCYNAEIFINKCIESVLAQTFIHWEMIIVDDFSNDNSLEIIKKYSNFDNRIIFIRNQNNMGAAQSRNIATQRSLGRYIAFLDSDDTWYKNKLERQISLMNEKNSALSYTAYYTMDDQDKKLALHPVKGEVGYIDLLKYPSIIGTLTLVYDTQKIGKYFFENIGHEDYVLKLKILKRIGIAVGILEPLAAYRVHDNSLSSNKIQALQWVWNIYRNKEKLSVLKSFFYFVHYVVYSFTKYKKL</sequence>
<keyword evidence="2" id="KW-0808">Transferase</keyword>
<name>A0A6S6T863_9BACT</name>
<dbReference type="InterPro" id="IPR029044">
    <property type="entry name" value="Nucleotide-diphossugar_trans"/>
</dbReference>
<gene>
    <name evidence="2" type="ORF">HELGO_WM307</name>
</gene>
<dbReference type="AlphaFoldDB" id="A0A6S6T863"/>
<organism evidence="2">
    <name type="scientific">uncultured Sulfurovum sp</name>
    <dbReference type="NCBI Taxonomy" id="269237"/>
    <lineage>
        <taxon>Bacteria</taxon>
        <taxon>Pseudomonadati</taxon>
        <taxon>Campylobacterota</taxon>
        <taxon>Epsilonproteobacteria</taxon>
        <taxon>Campylobacterales</taxon>
        <taxon>Sulfurovaceae</taxon>
        <taxon>Sulfurovum</taxon>
        <taxon>environmental samples</taxon>
    </lineage>
</organism>
<evidence type="ECO:0000259" key="1">
    <source>
        <dbReference type="Pfam" id="PF00535"/>
    </source>
</evidence>
<protein>
    <submittedName>
        <fullName evidence="2">N-acetylgalactosaminyl-diphosphoundecaprenol glucuronosyltransferase</fullName>
    </submittedName>
</protein>
<dbReference type="Gene3D" id="3.90.550.10">
    <property type="entry name" value="Spore Coat Polysaccharide Biosynthesis Protein SpsA, Chain A"/>
    <property type="match status" value="1"/>
</dbReference>
<evidence type="ECO:0000313" key="2">
    <source>
        <dbReference type="EMBL" id="CAA6812625.1"/>
    </source>
</evidence>
<dbReference type="InterPro" id="IPR001173">
    <property type="entry name" value="Glyco_trans_2-like"/>
</dbReference>
<dbReference type="PANTHER" id="PTHR22916">
    <property type="entry name" value="GLYCOSYLTRANSFERASE"/>
    <property type="match status" value="1"/>
</dbReference>